<name>A0A072NTJ1_SCHAZ</name>
<organism evidence="1 2">
    <name type="scientific">Schinkia azotoformans MEV2011</name>
    <dbReference type="NCBI Taxonomy" id="1348973"/>
    <lineage>
        <taxon>Bacteria</taxon>
        <taxon>Bacillati</taxon>
        <taxon>Bacillota</taxon>
        <taxon>Bacilli</taxon>
        <taxon>Bacillales</taxon>
        <taxon>Bacillaceae</taxon>
        <taxon>Calidifontibacillus/Schinkia group</taxon>
        <taxon>Schinkia</taxon>
    </lineage>
</organism>
<comment type="caution">
    <text evidence="1">The sequence shown here is derived from an EMBL/GenBank/DDBJ whole genome shotgun (WGS) entry which is preliminary data.</text>
</comment>
<accession>A0A072NTJ1</accession>
<evidence type="ECO:0000313" key="1">
    <source>
        <dbReference type="EMBL" id="KEF36540.1"/>
    </source>
</evidence>
<dbReference type="OrthoDB" id="2680601at2"/>
<protein>
    <recommendedName>
        <fullName evidence="3">DUF3993 domain-containing protein</fullName>
    </recommendedName>
</protein>
<evidence type="ECO:0008006" key="3">
    <source>
        <dbReference type="Google" id="ProtNLM"/>
    </source>
</evidence>
<dbReference type="EMBL" id="JJRY01000025">
    <property type="protein sequence ID" value="KEF36540.1"/>
    <property type="molecule type" value="Genomic_DNA"/>
</dbReference>
<proteinExistence type="predicted"/>
<dbReference type="AlphaFoldDB" id="A0A072NTJ1"/>
<sequence length="162" mass="18897">MRVKIWALLLLLLIGQVHFISAENVSMTREETFLFLQEALSAQLSLGDKFRSEQEISDVLSPYFTDDYQKLFVAEHIFSEPEGFIMYGTDVFDYFIPMYSYDVNTKIMTDKNKIIVTEYFLPQLEGPVVWEKPHYESITIIKTKAGWKISDYLVSEDKPSIK</sequence>
<dbReference type="Pfam" id="PF13158">
    <property type="entry name" value="DUF3993"/>
    <property type="match status" value="1"/>
</dbReference>
<gene>
    <name evidence="1" type="ORF">M670_04232</name>
</gene>
<reference evidence="1 2" key="1">
    <citation type="submission" date="2014-04" db="EMBL/GenBank/DDBJ databases">
        <title>Draft genome sequence of Bacillus azotoformans MEV2011, a (co-) denitrifying strain unable to grow in the presence of oxygen.</title>
        <authorList>
            <person name="Nielsen M."/>
            <person name="Schreiber L."/>
            <person name="Finster K."/>
            <person name="Schramm A."/>
        </authorList>
    </citation>
    <scope>NUCLEOTIDE SEQUENCE [LARGE SCALE GENOMIC DNA]</scope>
    <source>
        <strain evidence="1 2">MEV2011</strain>
    </source>
</reference>
<dbReference type="Proteomes" id="UP000027936">
    <property type="component" value="Unassembled WGS sequence"/>
</dbReference>
<dbReference type="InterPro" id="IPR025056">
    <property type="entry name" value="DUF3993"/>
</dbReference>
<dbReference type="GeneID" id="89469140"/>
<dbReference type="PATRIC" id="fig|1348973.3.peg.4114"/>
<dbReference type="RefSeq" id="WP_003330034.1">
    <property type="nucleotide sequence ID" value="NZ_JJRY01000025.1"/>
</dbReference>
<evidence type="ECO:0000313" key="2">
    <source>
        <dbReference type="Proteomes" id="UP000027936"/>
    </source>
</evidence>